<reference evidence="2" key="2">
    <citation type="submission" date="2021-09" db="EMBL/GenBank/DDBJ databases">
        <authorList>
            <person name="Jia N."/>
            <person name="Wang J."/>
            <person name="Shi W."/>
            <person name="Du L."/>
            <person name="Sun Y."/>
            <person name="Zhan W."/>
            <person name="Jiang J."/>
            <person name="Wang Q."/>
            <person name="Zhang B."/>
            <person name="Ji P."/>
            <person name="Sakyi L.B."/>
            <person name="Cui X."/>
            <person name="Yuan T."/>
            <person name="Jiang B."/>
            <person name="Yang W."/>
            <person name="Lam T.T.-Y."/>
            <person name="Chang Q."/>
            <person name="Ding S."/>
            <person name="Wang X."/>
            <person name="Zhu J."/>
            <person name="Ruan X."/>
            <person name="Zhao L."/>
            <person name="Wei J."/>
            <person name="Que T."/>
            <person name="Du C."/>
            <person name="Cheng J."/>
            <person name="Dai P."/>
            <person name="Han X."/>
            <person name="Huang E."/>
            <person name="Gao Y."/>
            <person name="Liu J."/>
            <person name="Shao H."/>
            <person name="Ye R."/>
            <person name="Li L."/>
            <person name="Wei W."/>
            <person name="Wang X."/>
            <person name="Wang C."/>
            <person name="Huo Q."/>
            <person name="Li W."/>
            <person name="Guo W."/>
            <person name="Chen H."/>
            <person name="Chen S."/>
            <person name="Zhou L."/>
            <person name="Zhou L."/>
            <person name="Ni X."/>
            <person name="Tian J."/>
            <person name="Zhou Y."/>
            <person name="Sheng Y."/>
            <person name="Liu T."/>
            <person name="Pan Y."/>
            <person name="Xia L."/>
            <person name="Li J."/>
            <person name="Zhao F."/>
            <person name="Cao W."/>
        </authorList>
    </citation>
    <scope>NUCLEOTIDE SEQUENCE</scope>
    <source>
        <strain evidence="2">Rsan-2018</strain>
        <tissue evidence="2">Larvae</tissue>
    </source>
</reference>
<proteinExistence type="predicted"/>
<feature type="compositionally biased region" description="Basic and acidic residues" evidence="1">
    <location>
        <begin position="47"/>
        <end position="59"/>
    </location>
</feature>
<feature type="region of interest" description="Disordered" evidence="1">
    <location>
        <begin position="31"/>
        <end position="157"/>
    </location>
</feature>
<keyword evidence="3" id="KW-1185">Reference proteome</keyword>
<dbReference type="AlphaFoldDB" id="A0A9D4T938"/>
<dbReference type="Proteomes" id="UP000821837">
    <property type="component" value="Chromosome 1"/>
</dbReference>
<feature type="compositionally biased region" description="Low complexity" evidence="1">
    <location>
        <begin position="130"/>
        <end position="142"/>
    </location>
</feature>
<sequence>MGQLMTCCVCKRCSDALEWLRTLVRRLFGSPTPEEEASAQQQSPEQQTERQRGPEEHAAAAETQPSVPEAAVQSPSDSEGGGLAPSVGDTTDTEGLLSAVMSPTSSSLTQVTPTTASSGSREDRAAQDAGSSSGLSSSTLESDALLGAAAIGVKTPP</sequence>
<evidence type="ECO:0000313" key="2">
    <source>
        <dbReference type="EMBL" id="KAH7983125.1"/>
    </source>
</evidence>
<name>A0A9D4T938_RHISA</name>
<protein>
    <submittedName>
        <fullName evidence="2">Uncharacterized protein</fullName>
    </submittedName>
</protein>
<feature type="compositionally biased region" description="Polar residues" evidence="1">
    <location>
        <begin position="101"/>
        <end position="119"/>
    </location>
</feature>
<comment type="caution">
    <text evidence="2">The sequence shown here is derived from an EMBL/GenBank/DDBJ whole genome shotgun (WGS) entry which is preliminary data.</text>
</comment>
<accession>A0A9D4T938</accession>
<dbReference type="OrthoDB" id="6514620at2759"/>
<evidence type="ECO:0000313" key="3">
    <source>
        <dbReference type="Proteomes" id="UP000821837"/>
    </source>
</evidence>
<dbReference type="EMBL" id="JABSTV010001245">
    <property type="protein sequence ID" value="KAH7983125.1"/>
    <property type="molecule type" value="Genomic_DNA"/>
</dbReference>
<organism evidence="2 3">
    <name type="scientific">Rhipicephalus sanguineus</name>
    <name type="common">Brown dog tick</name>
    <name type="synonym">Ixodes sanguineus</name>
    <dbReference type="NCBI Taxonomy" id="34632"/>
    <lineage>
        <taxon>Eukaryota</taxon>
        <taxon>Metazoa</taxon>
        <taxon>Ecdysozoa</taxon>
        <taxon>Arthropoda</taxon>
        <taxon>Chelicerata</taxon>
        <taxon>Arachnida</taxon>
        <taxon>Acari</taxon>
        <taxon>Parasitiformes</taxon>
        <taxon>Ixodida</taxon>
        <taxon>Ixodoidea</taxon>
        <taxon>Ixodidae</taxon>
        <taxon>Rhipicephalinae</taxon>
        <taxon>Rhipicephalus</taxon>
        <taxon>Rhipicephalus</taxon>
    </lineage>
</organism>
<reference evidence="2" key="1">
    <citation type="journal article" date="2020" name="Cell">
        <title>Large-Scale Comparative Analyses of Tick Genomes Elucidate Their Genetic Diversity and Vector Capacities.</title>
        <authorList>
            <consortium name="Tick Genome and Microbiome Consortium (TIGMIC)"/>
            <person name="Jia N."/>
            <person name="Wang J."/>
            <person name="Shi W."/>
            <person name="Du L."/>
            <person name="Sun Y."/>
            <person name="Zhan W."/>
            <person name="Jiang J.F."/>
            <person name="Wang Q."/>
            <person name="Zhang B."/>
            <person name="Ji P."/>
            <person name="Bell-Sakyi L."/>
            <person name="Cui X.M."/>
            <person name="Yuan T.T."/>
            <person name="Jiang B.G."/>
            <person name="Yang W.F."/>
            <person name="Lam T.T."/>
            <person name="Chang Q.C."/>
            <person name="Ding S.J."/>
            <person name="Wang X.J."/>
            <person name="Zhu J.G."/>
            <person name="Ruan X.D."/>
            <person name="Zhao L."/>
            <person name="Wei J.T."/>
            <person name="Ye R.Z."/>
            <person name="Que T.C."/>
            <person name="Du C.H."/>
            <person name="Zhou Y.H."/>
            <person name="Cheng J.X."/>
            <person name="Dai P.F."/>
            <person name="Guo W.B."/>
            <person name="Han X.H."/>
            <person name="Huang E.J."/>
            <person name="Li L.F."/>
            <person name="Wei W."/>
            <person name="Gao Y.C."/>
            <person name="Liu J.Z."/>
            <person name="Shao H.Z."/>
            <person name="Wang X."/>
            <person name="Wang C.C."/>
            <person name="Yang T.C."/>
            <person name="Huo Q.B."/>
            <person name="Li W."/>
            <person name="Chen H.Y."/>
            <person name="Chen S.E."/>
            <person name="Zhou L.G."/>
            <person name="Ni X.B."/>
            <person name="Tian J.H."/>
            <person name="Sheng Y."/>
            <person name="Liu T."/>
            <person name="Pan Y.S."/>
            <person name="Xia L.Y."/>
            <person name="Li J."/>
            <person name="Zhao F."/>
            <person name="Cao W.C."/>
        </authorList>
    </citation>
    <scope>NUCLEOTIDE SEQUENCE</scope>
    <source>
        <strain evidence="2">Rsan-2018</strain>
    </source>
</reference>
<evidence type="ECO:0000256" key="1">
    <source>
        <dbReference type="SAM" id="MobiDB-lite"/>
    </source>
</evidence>
<gene>
    <name evidence="2" type="ORF">HPB52_009422</name>
</gene>